<sequence length="1021" mass="111859">MKLSSGEGDERKKKRRQKIVDFFRGRKQKNDGEAKSSRIAIPSQGSLRTSRVPAATPPIQPDSSINVVRTSGELSQQQVSQPHSIRTPSPPEAVNDIPVKLDEDQLHALFSGAPQFGLAHVYGCGEPLVSFPWDQGKELSVEDASDVMPLAHPAFSAATARPHASVVQEELGGNGGFHQTGCGMGVFEIPSMLSAQGIEPGSFGFHYFLQLPVSDNFVTDLQQSESSSGFLEAVRNRQLMQDNPERLGIRLVDMIMVYERLAEFGDLLEAFEDSPEKMTILNNQSAGELYANLFGKFLAPPRYDSTTADPTGLKVQIDTLLRILRLKGVWFDFSLVEWRIRLGQVLWSEPDTGFEQEALSESRLWSDRDILLLQILLSCELLLRIDAVSSMHQELRTKLGVSVEEFSSTAALATRKTNWDLVLARRFLDNILVVTESHHVPPAPIAKPRGFLSYLSREEEEEKTLSKPDVVLLPRYQLRQLSGLLHFAEAVQWPDINSIVADLSEKLGVSDKTKSNGNHPSSFLEPPTPSSISVYGTPLPTPRSVDTIRSNYFGNITKPTLNRMHTSQTLEVPLSSSSLALAADGASEPLNIGGWLSRTYWTGLILPGEAISHFLISTLLENDKSAIAALGDSANLYGGFVYRGRSWWSKSSAVGRVLACLEGAGECMGWISVPGLPEGCVDGWYVVKSEQLPADTFRISGPEDIVARDSAVIPGGLTDDIHPADFKFALDPQEPPISSLEFTGWTLIPTSPEEYDDGSSNLSGEVESCRATLMFTSVAPSTAAYTLTLSNDVYFITSFPCTPPVSPSALKPQSLPWPAPLSRPVTITRSSSKHSTQSACSYKSAIPIRRQPSRRNSYGYEPLLSHPPDSSGQAPTRLRSPLLDEDHEKSEATTAKPFATNPLDGMNNTNETPSHPLHTSYKYAIVQLAEILDPGFKPSFRHSIFNLDTPRSEDENELEKGDDRNEVLVLDARGNGSLELLARAWCAERGLHALIGRVGRTCLGCCIREAKGCGVGVVIRV</sequence>
<comment type="caution">
    <text evidence="2">The sequence shown here is derived from an EMBL/GenBank/DDBJ whole genome shotgun (WGS) entry which is preliminary data.</text>
</comment>
<feature type="region of interest" description="Disordered" evidence="1">
    <location>
        <begin position="825"/>
        <end position="915"/>
    </location>
</feature>
<proteinExistence type="predicted"/>
<evidence type="ECO:0000256" key="1">
    <source>
        <dbReference type="SAM" id="MobiDB-lite"/>
    </source>
</evidence>
<feature type="region of interest" description="Disordered" evidence="1">
    <location>
        <begin position="1"/>
        <end position="91"/>
    </location>
</feature>
<dbReference type="PANTHER" id="PTHR42345">
    <property type="entry name" value="TPR_REGION DOMAIN-CONTAINING PROTEIN"/>
    <property type="match status" value="1"/>
</dbReference>
<dbReference type="Proteomes" id="UP000799536">
    <property type="component" value="Unassembled WGS sequence"/>
</dbReference>
<evidence type="ECO:0000313" key="2">
    <source>
        <dbReference type="EMBL" id="KAF2197475.1"/>
    </source>
</evidence>
<gene>
    <name evidence="2" type="ORF">GQ43DRAFT_380942</name>
</gene>
<dbReference type="AlphaFoldDB" id="A0A9P4JE56"/>
<dbReference type="EMBL" id="ML994231">
    <property type="protein sequence ID" value="KAF2197475.1"/>
    <property type="molecule type" value="Genomic_DNA"/>
</dbReference>
<protein>
    <submittedName>
        <fullName evidence="2">Uncharacterized protein</fullName>
    </submittedName>
</protein>
<feature type="compositionally biased region" description="Polar residues" evidence="1">
    <location>
        <begin position="825"/>
        <end position="841"/>
    </location>
</feature>
<feature type="compositionally biased region" description="Basic and acidic residues" evidence="1">
    <location>
        <begin position="18"/>
        <end position="36"/>
    </location>
</feature>
<keyword evidence="3" id="KW-1185">Reference proteome</keyword>
<feature type="region of interest" description="Disordered" evidence="1">
    <location>
        <begin position="511"/>
        <end position="533"/>
    </location>
</feature>
<evidence type="ECO:0000313" key="3">
    <source>
        <dbReference type="Proteomes" id="UP000799536"/>
    </source>
</evidence>
<feature type="compositionally biased region" description="Polar residues" evidence="1">
    <location>
        <begin position="61"/>
        <end position="87"/>
    </location>
</feature>
<feature type="compositionally biased region" description="Basic and acidic residues" evidence="1">
    <location>
        <begin position="882"/>
        <end position="891"/>
    </location>
</feature>
<reference evidence="2" key="1">
    <citation type="journal article" date="2020" name="Stud. Mycol.">
        <title>101 Dothideomycetes genomes: a test case for predicting lifestyles and emergence of pathogens.</title>
        <authorList>
            <person name="Haridas S."/>
            <person name="Albert R."/>
            <person name="Binder M."/>
            <person name="Bloem J."/>
            <person name="Labutti K."/>
            <person name="Salamov A."/>
            <person name="Andreopoulos B."/>
            <person name="Baker S."/>
            <person name="Barry K."/>
            <person name="Bills G."/>
            <person name="Bluhm B."/>
            <person name="Cannon C."/>
            <person name="Castanera R."/>
            <person name="Culley D."/>
            <person name="Daum C."/>
            <person name="Ezra D."/>
            <person name="Gonzalez J."/>
            <person name="Henrissat B."/>
            <person name="Kuo A."/>
            <person name="Liang C."/>
            <person name="Lipzen A."/>
            <person name="Lutzoni F."/>
            <person name="Magnuson J."/>
            <person name="Mondo S."/>
            <person name="Nolan M."/>
            <person name="Ohm R."/>
            <person name="Pangilinan J."/>
            <person name="Park H.-J."/>
            <person name="Ramirez L."/>
            <person name="Alfaro M."/>
            <person name="Sun H."/>
            <person name="Tritt A."/>
            <person name="Yoshinaga Y."/>
            <person name="Zwiers L.-H."/>
            <person name="Turgeon B."/>
            <person name="Goodwin S."/>
            <person name="Spatafora J."/>
            <person name="Crous P."/>
            <person name="Grigoriev I."/>
        </authorList>
    </citation>
    <scope>NUCLEOTIDE SEQUENCE</scope>
    <source>
        <strain evidence="2">ATCC 74209</strain>
    </source>
</reference>
<organism evidence="2 3">
    <name type="scientific">Delitschia confertaspora ATCC 74209</name>
    <dbReference type="NCBI Taxonomy" id="1513339"/>
    <lineage>
        <taxon>Eukaryota</taxon>
        <taxon>Fungi</taxon>
        <taxon>Dikarya</taxon>
        <taxon>Ascomycota</taxon>
        <taxon>Pezizomycotina</taxon>
        <taxon>Dothideomycetes</taxon>
        <taxon>Pleosporomycetidae</taxon>
        <taxon>Pleosporales</taxon>
        <taxon>Delitschiaceae</taxon>
        <taxon>Delitschia</taxon>
    </lineage>
</organism>
<dbReference type="PANTHER" id="PTHR42345:SF2">
    <property type="entry name" value="HELICASE-LIKE PROTEIN"/>
    <property type="match status" value="1"/>
</dbReference>
<accession>A0A9P4JE56</accession>
<dbReference type="OrthoDB" id="5420387at2759"/>
<name>A0A9P4JE56_9PLEO</name>